<evidence type="ECO:0000313" key="1">
    <source>
        <dbReference type="EMBL" id="KAJ3483324.1"/>
    </source>
</evidence>
<comment type="caution">
    <text evidence="1">The sequence shown here is derived from an EMBL/GenBank/DDBJ whole genome shotgun (WGS) entry which is preliminary data.</text>
</comment>
<organism evidence="1 2">
    <name type="scientific">Lecanicillium saksenae</name>
    <dbReference type="NCBI Taxonomy" id="468837"/>
    <lineage>
        <taxon>Eukaryota</taxon>
        <taxon>Fungi</taxon>
        <taxon>Dikarya</taxon>
        <taxon>Ascomycota</taxon>
        <taxon>Pezizomycotina</taxon>
        <taxon>Sordariomycetes</taxon>
        <taxon>Hypocreomycetidae</taxon>
        <taxon>Hypocreales</taxon>
        <taxon>Cordycipitaceae</taxon>
        <taxon>Lecanicillium</taxon>
    </lineage>
</organism>
<name>A0ACC1QM36_9HYPO</name>
<dbReference type="EMBL" id="JANAKD010001107">
    <property type="protein sequence ID" value="KAJ3483324.1"/>
    <property type="molecule type" value="Genomic_DNA"/>
</dbReference>
<proteinExistence type="predicted"/>
<reference evidence="1" key="1">
    <citation type="submission" date="2022-07" db="EMBL/GenBank/DDBJ databases">
        <title>Genome Sequence of Lecanicillium saksenae.</title>
        <authorList>
            <person name="Buettner E."/>
        </authorList>
    </citation>
    <scope>NUCLEOTIDE SEQUENCE</scope>
    <source>
        <strain evidence="1">VT-O1</strain>
    </source>
</reference>
<gene>
    <name evidence="1" type="ORF">NLG97_g7330</name>
</gene>
<sequence>MVHPSCQISTLRHDPVDRLVYTNRYMTSLARYARVALHQEEASGSGFYPNGAQSRNPMTIITPQNELSRFALAWFAGQRTTTDCEARIPSAPCGENPSHTITEGPGSAAAHKRHQTAMGSRGGGALPLPQQASFAMQVRQSYSRAGLVPSGELLSRARGQKIVASLPVRRLESAERRTGYRGGD</sequence>
<accession>A0ACC1QM36</accession>
<evidence type="ECO:0000313" key="2">
    <source>
        <dbReference type="Proteomes" id="UP001148737"/>
    </source>
</evidence>
<dbReference type="Proteomes" id="UP001148737">
    <property type="component" value="Unassembled WGS sequence"/>
</dbReference>
<protein>
    <submittedName>
        <fullName evidence="1">Uncharacterized protein</fullName>
    </submittedName>
</protein>
<keyword evidence="2" id="KW-1185">Reference proteome</keyword>